<dbReference type="InterPro" id="IPR000313">
    <property type="entry name" value="PWWP_dom"/>
</dbReference>
<feature type="compositionally biased region" description="Basic and acidic residues" evidence="1">
    <location>
        <begin position="545"/>
        <end position="555"/>
    </location>
</feature>
<evidence type="ECO:0000256" key="1">
    <source>
        <dbReference type="SAM" id="MobiDB-lite"/>
    </source>
</evidence>
<dbReference type="EMBL" id="BSYO01000015">
    <property type="protein sequence ID" value="GMH15693.1"/>
    <property type="molecule type" value="Genomic_DNA"/>
</dbReference>
<feature type="compositionally biased region" description="Basic and acidic residues" evidence="1">
    <location>
        <begin position="60"/>
        <end position="76"/>
    </location>
</feature>
<protein>
    <recommendedName>
        <fullName evidence="2">PWWP domain-containing protein</fullName>
    </recommendedName>
</protein>
<dbReference type="PANTHER" id="PTHR42851">
    <property type="entry name" value="ALDOLASE-RELATED"/>
    <property type="match status" value="1"/>
</dbReference>
<dbReference type="SUPFAM" id="SSF63748">
    <property type="entry name" value="Tudor/PWWP/MBT"/>
    <property type="match status" value="1"/>
</dbReference>
<dbReference type="AlphaFoldDB" id="A0AAD3SPJ1"/>
<organism evidence="3 4">
    <name type="scientific">Nepenthes gracilis</name>
    <name type="common">Slender pitcher plant</name>
    <dbReference type="NCBI Taxonomy" id="150966"/>
    <lineage>
        <taxon>Eukaryota</taxon>
        <taxon>Viridiplantae</taxon>
        <taxon>Streptophyta</taxon>
        <taxon>Embryophyta</taxon>
        <taxon>Tracheophyta</taxon>
        <taxon>Spermatophyta</taxon>
        <taxon>Magnoliopsida</taxon>
        <taxon>eudicotyledons</taxon>
        <taxon>Gunneridae</taxon>
        <taxon>Pentapetalae</taxon>
        <taxon>Caryophyllales</taxon>
        <taxon>Nepenthaceae</taxon>
        <taxon>Nepenthes</taxon>
    </lineage>
</organism>
<dbReference type="SMART" id="SM00293">
    <property type="entry name" value="PWWP"/>
    <property type="match status" value="1"/>
</dbReference>
<evidence type="ECO:0000259" key="2">
    <source>
        <dbReference type="PROSITE" id="PS50812"/>
    </source>
</evidence>
<feature type="region of interest" description="Disordered" evidence="1">
    <location>
        <begin position="587"/>
        <end position="609"/>
    </location>
</feature>
<evidence type="ECO:0000313" key="3">
    <source>
        <dbReference type="EMBL" id="GMH15693.1"/>
    </source>
</evidence>
<feature type="region of interest" description="Disordered" evidence="1">
    <location>
        <begin position="545"/>
        <end position="570"/>
    </location>
</feature>
<dbReference type="Proteomes" id="UP001279734">
    <property type="component" value="Unassembled WGS sequence"/>
</dbReference>
<name>A0AAD3SPJ1_NEPGR</name>
<gene>
    <name evidence="3" type="ORF">Nepgr_017534</name>
</gene>
<dbReference type="CDD" id="cd05162">
    <property type="entry name" value="PWWP"/>
    <property type="match status" value="1"/>
</dbReference>
<dbReference type="Pfam" id="PF00855">
    <property type="entry name" value="PWWP"/>
    <property type="match status" value="1"/>
</dbReference>
<accession>A0AAD3SPJ1</accession>
<dbReference type="Gene3D" id="2.30.30.140">
    <property type="match status" value="1"/>
</dbReference>
<feature type="domain" description="PWWP" evidence="2">
    <location>
        <begin position="127"/>
        <end position="188"/>
    </location>
</feature>
<comment type="caution">
    <text evidence="3">The sequence shown here is derived from an EMBL/GenBank/DDBJ whole genome shotgun (WGS) entry which is preliminary data.</text>
</comment>
<dbReference type="PANTHER" id="PTHR42851:SF4">
    <property type="entry name" value="PWWP DOMAIN-CONTAINING PROTEIN"/>
    <property type="match status" value="1"/>
</dbReference>
<evidence type="ECO:0000313" key="4">
    <source>
        <dbReference type="Proteomes" id="UP001279734"/>
    </source>
</evidence>
<reference evidence="3" key="1">
    <citation type="submission" date="2023-05" db="EMBL/GenBank/DDBJ databases">
        <title>Nepenthes gracilis genome sequencing.</title>
        <authorList>
            <person name="Fukushima K."/>
        </authorList>
    </citation>
    <scope>NUCLEOTIDE SEQUENCE</scope>
    <source>
        <strain evidence="3">SING2019-196</strain>
    </source>
</reference>
<keyword evidence="4" id="KW-1185">Reference proteome</keyword>
<proteinExistence type="predicted"/>
<feature type="region of interest" description="Disordered" evidence="1">
    <location>
        <begin position="1"/>
        <end position="103"/>
    </location>
</feature>
<sequence>MGESQSPSPAIDDRPEPATGGGDVTMDEARMCFGGGVESRTNGLPEMPRGFNDTGDAVEVQEHAEISERVADHEGQNVDEEQVSSEGKSLSKEEKNAKPVASWSGNSVKDYQATYHLPLENESDFSVSDLVWGKVKSHPWWPGQIFNPSDSSEKAIKYFRKDCYLVAYFGDRTFAWNDTSLLKPFRKYFSQEEKQSNSEAFQNAVSCALKEVSRRVEVGLACSCIPEEVYDEIKFQIIENTGIRQESSKREGADGYASVDSFQPYELIEYIRALAESPTAGFNRLDVVITKAQLLAFYRLKGYYALPELQLHGALLESDIDSSLPQDLSLSSGIEHVESIMTDNKVISSDKDMKGPHRRKHKLKDIFYHKRKEKSLSELMGETMTYLDSEYESDGKDSSMLISQTSGRKRKALGSLTDDSMVQENTRTISLAKVLHRHVAESKQTFKVGECIRRAASQLAGSPIILKGNGDGSYNKRFEDDFDELDSPSEKMIVPVEDLSLDELLAELHLAAQDPLKGYSFSNAILSFFLEFRNSVVSTRICGKEYSSKGRDGPGRKGKSSRSIVESPKPFEFDDVNDSYWTDMVVEHSSEDKNRRRGRKRKDQKLVADDLEKPLQTIQSSPRMNSRRRYYHESIAVEPSWDERKPEQLPTELILNFTEVDSFPSELNLNKMFRRFGPLRESETEIDRETSRARVVFKRCSDAEVAYSSAATFNIFGRTLVNYQLNYAPSISFKSSPSQ</sequence>
<dbReference type="InterPro" id="IPR053063">
    <property type="entry name" value="PWWP_domain_containing_PDP"/>
</dbReference>
<dbReference type="PROSITE" id="PS50812">
    <property type="entry name" value="PWWP"/>
    <property type="match status" value="1"/>
</dbReference>